<keyword evidence="4" id="KW-0808">Transferase</keyword>
<evidence type="ECO:0000313" key="8">
    <source>
        <dbReference type="EMBL" id="GAB34347.1"/>
    </source>
</evidence>
<dbReference type="InterPro" id="IPR011006">
    <property type="entry name" value="CheY-like_superfamily"/>
</dbReference>
<evidence type="ECO:0000256" key="5">
    <source>
        <dbReference type="ARBA" id="ARBA00022777"/>
    </source>
</evidence>
<dbReference type="Pfam" id="PF03861">
    <property type="entry name" value="ANTAR"/>
    <property type="match status" value="1"/>
</dbReference>
<dbReference type="RefSeq" id="WP_007238584.1">
    <property type="nucleotide sequence ID" value="NZ_BAFB01000105.1"/>
</dbReference>
<evidence type="ECO:0000256" key="4">
    <source>
        <dbReference type="ARBA" id="ARBA00022679"/>
    </source>
</evidence>
<dbReference type="PROSITE" id="PS50112">
    <property type="entry name" value="PAS"/>
    <property type="match status" value="1"/>
</dbReference>
<evidence type="ECO:0000313" key="9">
    <source>
        <dbReference type="Proteomes" id="UP000005038"/>
    </source>
</evidence>
<dbReference type="NCBIfam" id="TIGR00229">
    <property type="entry name" value="sensory_box"/>
    <property type="match status" value="1"/>
</dbReference>
<evidence type="ECO:0000259" key="7">
    <source>
        <dbReference type="PROSITE" id="PS50921"/>
    </source>
</evidence>
<keyword evidence="5" id="KW-0418">Kinase</keyword>
<evidence type="ECO:0000256" key="3">
    <source>
        <dbReference type="ARBA" id="ARBA00022553"/>
    </source>
</evidence>
<dbReference type="GO" id="GO:0004673">
    <property type="term" value="F:protein histidine kinase activity"/>
    <property type="evidence" value="ECO:0007669"/>
    <property type="project" value="UniProtKB-EC"/>
</dbReference>
<dbReference type="InterPro" id="IPR005561">
    <property type="entry name" value="ANTAR"/>
</dbReference>
<name>H5TLI9_GORO1</name>
<dbReference type="STRING" id="1108044.GOOTI_105_00120"/>
<dbReference type="GO" id="GO:0003723">
    <property type="term" value="F:RNA binding"/>
    <property type="evidence" value="ECO:0007669"/>
    <property type="project" value="InterPro"/>
</dbReference>
<keyword evidence="9" id="KW-1185">Reference proteome</keyword>
<feature type="domain" description="PAS" evidence="6">
    <location>
        <begin position="31"/>
        <end position="76"/>
    </location>
</feature>
<dbReference type="SMART" id="SM01012">
    <property type="entry name" value="ANTAR"/>
    <property type="match status" value="1"/>
</dbReference>
<organism evidence="8 9">
    <name type="scientific">Gordonia otitidis (strain DSM 44809 / CCUG 52243 / JCM 12355 / NBRC 100426 / IFM 10032)</name>
    <dbReference type="NCBI Taxonomy" id="1108044"/>
    <lineage>
        <taxon>Bacteria</taxon>
        <taxon>Bacillati</taxon>
        <taxon>Actinomycetota</taxon>
        <taxon>Actinomycetes</taxon>
        <taxon>Mycobacteriales</taxon>
        <taxon>Gordoniaceae</taxon>
        <taxon>Gordonia</taxon>
    </lineage>
</organism>
<dbReference type="EC" id="2.7.13.3" evidence="2"/>
<dbReference type="Gene3D" id="1.10.10.10">
    <property type="entry name" value="Winged helix-like DNA-binding domain superfamily/Winged helix DNA-binding domain"/>
    <property type="match status" value="1"/>
</dbReference>
<dbReference type="Gene3D" id="3.30.450.20">
    <property type="entry name" value="PAS domain"/>
    <property type="match status" value="1"/>
</dbReference>
<dbReference type="PANTHER" id="PTHR43304">
    <property type="entry name" value="PHYTOCHROME-LIKE PROTEIN CPH1"/>
    <property type="match status" value="1"/>
</dbReference>
<dbReference type="InterPro" id="IPR013655">
    <property type="entry name" value="PAS_fold_3"/>
</dbReference>
<dbReference type="PROSITE" id="PS50921">
    <property type="entry name" value="ANTAR"/>
    <property type="match status" value="1"/>
</dbReference>
<gene>
    <name evidence="8" type="ORF">GOOTI_105_00120</name>
</gene>
<dbReference type="SUPFAM" id="SSF55785">
    <property type="entry name" value="PYP-like sensor domain (PAS domain)"/>
    <property type="match status" value="1"/>
</dbReference>
<dbReference type="InterPro" id="IPR000014">
    <property type="entry name" value="PAS"/>
</dbReference>
<reference evidence="8" key="1">
    <citation type="submission" date="2012-02" db="EMBL/GenBank/DDBJ databases">
        <title>Whole genome shotgun sequence of Gordonia otitidis NBRC 100426.</title>
        <authorList>
            <person name="Yoshida I."/>
            <person name="Hosoyama A."/>
            <person name="Tsuchikane K."/>
            <person name="Katsumata H."/>
            <person name="Yamazaki S."/>
            <person name="Fujita N."/>
        </authorList>
    </citation>
    <scope>NUCLEOTIDE SEQUENCE [LARGE SCALE GENOMIC DNA]</scope>
    <source>
        <strain evidence="8">NBRC 100426</strain>
    </source>
</reference>
<keyword evidence="3" id="KW-0597">Phosphoprotein</keyword>
<dbReference type="Proteomes" id="UP000005038">
    <property type="component" value="Unassembled WGS sequence"/>
</dbReference>
<sequence length="219" mass="24872">MLDESRQNAGADDAQHVGSFRFFFESETWEWSDEVARLHGYRPGEVTPTTALLATHKHPDDRDAFETMVHDMLIHRTPFSSRHRIVDKAGRTRHVTVVAQPMLDSDGLAIGTEGFYLDMTEMHTEALREVDRHIDQFRKTQSVIEQAKGMIMLVYSVSDDRAFEVLRWRSQTSNTKLHVICSNIVTASSGVTMSGPTRQQFDQLLLSSHLPLDEVADTN</sequence>
<proteinExistence type="predicted"/>
<evidence type="ECO:0000256" key="2">
    <source>
        <dbReference type="ARBA" id="ARBA00012438"/>
    </source>
</evidence>
<dbReference type="SUPFAM" id="SSF52172">
    <property type="entry name" value="CheY-like"/>
    <property type="match status" value="1"/>
</dbReference>
<dbReference type="InterPro" id="IPR035965">
    <property type="entry name" value="PAS-like_dom_sf"/>
</dbReference>
<evidence type="ECO:0000259" key="6">
    <source>
        <dbReference type="PROSITE" id="PS50112"/>
    </source>
</evidence>
<dbReference type="InterPro" id="IPR052162">
    <property type="entry name" value="Sensor_kinase/Photoreceptor"/>
</dbReference>
<dbReference type="AlphaFoldDB" id="H5TLI9"/>
<evidence type="ECO:0000256" key="1">
    <source>
        <dbReference type="ARBA" id="ARBA00000085"/>
    </source>
</evidence>
<comment type="caution">
    <text evidence="8">The sequence shown here is derived from an EMBL/GenBank/DDBJ whole genome shotgun (WGS) entry which is preliminary data.</text>
</comment>
<dbReference type="OrthoDB" id="3787288at2"/>
<dbReference type="Pfam" id="PF08447">
    <property type="entry name" value="PAS_3"/>
    <property type="match status" value="1"/>
</dbReference>
<dbReference type="PANTHER" id="PTHR43304:SF1">
    <property type="entry name" value="PAC DOMAIN-CONTAINING PROTEIN"/>
    <property type="match status" value="1"/>
</dbReference>
<comment type="catalytic activity">
    <reaction evidence="1">
        <text>ATP + protein L-histidine = ADP + protein N-phospho-L-histidine.</text>
        <dbReference type="EC" id="2.7.13.3"/>
    </reaction>
</comment>
<protein>
    <recommendedName>
        <fullName evidence="2">histidine kinase</fullName>
        <ecNumber evidence="2">2.7.13.3</ecNumber>
    </recommendedName>
</protein>
<dbReference type="EMBL" id="BAFB01000105">
    <property type="protein sequence ID" value="GAB34347.1"/>
    <property type="molecule type" value="Genomic_DNA"/>
</dbReference>
<dbReference type="CDD" id="cd00130">
    <property type="entry name" value="PAS"/>
    <property type="match status" value="1"/>
</dbReference>
<accession>H5TLI9</accession>
<feature type="domain" description="ANTAR" evidence="7">
    <location>
        <begin position="124"/>
        <end position="185"/>
    </location>
</feature>
<dbReference type="InterPro" id="IPR036388">
    <property type="entry name" value="WH-like_DNA-bd_sf"/>
</dbReference>